<reference evidence="12" key="1">
    <citation type="submission" date="2020-10" db="EMBL/GenBank/DDBJ databases">
        <authorList>
            <person name="Gilroy R."/>
        </authorList>
    </citation>
    <scope>NUCLEOTIDE SEQUENCE</scope>
    <source>
        <strain evidence="12">21143</strain>
    </source>
</reference>
<feature type="transmembrane region" description="Helical" evidence="11">
    <location>
        <begin position="98"/>
        <end position="123"/>
    </location>
</feature>
<evidence type="ECO:0000256" key="1">
    <source>
        <dbReference type="ARBA" id="ARBA00004651"/>
    </source>
</evidence>
<dbReference type="GO" id="GO:0062054">
    <property type="term" value="F:fluoride channel activity"/>
    <property type="evidence" value="ECO:0007669"/>
    <property type="project" value="UniProtKB-UniRule"/>
</dbReference>
<dbReference type="PANTHER" id="PTHR28259">
    <property type="entry name" value="FLUORIDE EXPORT PROTEIN 1-RELATED"/>
    <property type="match status" value="1"/>
</dbReference>
<accession>A0A9D1GEH7</accession>
<organism evidence="12 13">
    <name type="scientific">Candidatus Caccoplasma intestinavium</name>
    <dbReference type="NCBI Taxonomy" id="2840716"/>
    <lineage>
        <taxon>Bacteria</taxon>
        <taxon>Pseudomonadati</taxon>
        <taxon>Bacteroidota</taxon>
        <taxon>Bacteroidia</taxon>
        <taxon>Bacteroidales</taxon>
        <taxon>Bacteroidaceae</taxon>
        <taxon>Bacteroidaceae incertae sedis</taxon>
        <taxon>Candidatus Caccoplasma</taxon>
    </lineage>
</organism>
<keyword evidence="11" id="KW-0479">Metal-binding</keyword>
<keyword evidence="11" id="KW-0915">Sodium</keyword>
<protein>
    <recommendedName>
        <fullName evidence="11">Fluoride-specific ion channel FluC</fullName>
    </recommendedName>
</protein>
<dbReference type="AlphaFoldDB" id="A0A9D1GEH7"/>
<keyword evidence="2 11" id="KW-1003">Cell membrane</keyword>
<gene>
    <name evidence="11 12" type="primary">crcB</name>
    <name evidence="11" type="synonym">fluC</name>
    <name evidence="12" type="ORF">IAD06_01430</name>
</gene>
<evidence type="ECO:0000256" key="2">
    <source>
        <dbReference type="ARBA" id="ARBA00022475"/>
    </source>
</evidence>
<dbReference type="Proteomes" id="UP000886722">
    <property type="component" value="Unassembled WGS sequence"/>
</dbReference>
<feature type="transmembrane region" description="Helical" evidence="11">
    <location>
        <begin position="69"/>
        <end position="86"/>
    </location>
</feature>
<comment type="subcellular location">
    <subcellularLocation>
        <location evidence="1 11">Cell membrane</location>
        <topology evidence="1 11">Multi-pass membrane protein</topology>
    </subcellularLocation>
</comment>
<keyword evidence="5 11" id="KW-1133">Transmembrane helix</keyword>
<dbReference type="NCBIfam" id="TIGR00494">
    <property type="entry name" value="crcB"/>
    <property type="match status" value="1"/>
</dbReference>
<keyword evidence="3" id="KW-0997">Cell inner membrane</keyword>
<keyword evidence="11" id="KW-0813">Transport</keyword>
<feature type="binding site" evidence="11">
    <location>
        <position position="77"/>
    </location>
    <ligand>
        <name>Na(+)</name>
        <dbReference type="ChEBI" id="CHEBI:29101"/>
        <note>structural</note>
    </ligand>
</feature>
<comment type="activity regulation">
    <text evidence="11">Na(+) is not transported, but it plays an essential structural role and its presence is essential for fluoride channel function.</text>
</comment>
<comment type="caution">
    <text evidence="12">The sequence shown here is derived from an EMBL/GenBank/DDBJ whole genome shotgun (WGS) entry which is preliminary data.</text>
</comment>
<evidence type="ECO:0000313" key="13">
    <source>
        <dbReference type="Proteomes" id="UP000886722"/>
    </source>
</evidence>
<evidence type="ECO:0000256" key="9">
    <source>
        <dbReference type="ARBA" id="ARBA00035120"/>
    </source>
</evidence>
<dbReference type="InterPro" id="IPR003691">
    <property type="entry name" value="FluC"/>
</dbReference>
<dbReference type="EMBL" id="DVKT01000006">
    <property type="protein sequence ID" value="HIT38689.1"/>
    <property type="molecule type" value="Genomic_DNA"/>
</dbReference>
<feature type="binding site" evidence="11">
    <location>
        <position position="80"/>
    </location>
    <ligand>
        <name>Na(+)</name>
        <dbReference type="ChEBI" id="CHEBI:29101"/>
        <note>structural</note>
    </ligand>
</feature>
<evidence type="ECO:0000313" key="12">
    <source>
        <dbReference type="EMBL" id="HIT38689.1"/>
    </source>
</evidence>
<name>A0A9D1GEH7_9BACT</name>
<dbReference type="Pfam" id="PF02537">
    <property type="entry name" value="CRCB"/>
    <property type="match status" value="1"/>
</dbReference>
<evidence type="ECO:0000256" key="5">
    <source>
        <dbReference type="ARBA" id="ARBA00022989"/>
    </source>
</evidence>
<evidence type="ECO:0000256" key="8">
    <source>
        <dbReference type="ARBA" id="ARBA00023303"/>
    </source>
</evidence>
<evidence type="ECO:0000256" key="11">
    <source>
        <dbReference type="HAMAP-Rule" id="MF_00454"/>
    </source>
</evidence>
<sequence>MLRNLLWVGLGSFAGGVLRYLIAQLTRTHGFDGSFPWGTFIVNLTGSFLLGLLFGLSARYSIFPDEIRLLLMVGFCGGFTTFSSFIQENALLLQTGQYATIALYTLTSLIGGTVLFFLAVSLVKSFS</sequence>
<dbReference type="GO" id="GO:0046872">
    <property type="term" value="F:metal ion binding"/>
    <property type="evidence" value="ECO:0007669"/>
    <property type="project" value="UniProtKB-KW"/>
</dbReference>
<comment type="catalytic activity">
    <reaction evidence="10">
        <text>fluoride(in) = fluoride(out)</text>
        <dbReference type="Rhea" id="RHEA:76159"/>
        <dbReference type="ChEBI" id="CHEBI:17051"/>
    </reaction>
    <physiologicalReaction direction="left-to-right" evidence="10">
        <dbReference type="Rhea" id="RHEA:76160"/>
    </physiologicalReaction>
</comment>
<evidence type="ECO:0000256" key="4">
    <source>
        <dbReference type="ARBA" id="ARBA00022692"/>
    </source>
</evidence>
<keyword evidence="6 11" id="KW-0406">Ion transport</keyword>
<evidence type="ECO:0000256" key="3">
    <source>
        <dbReference type="ARBA" id="ARBA00022519"/>
    </source>
</evidence>
<feature type="transmembrane region" description="Helical" evidence="11">
    <location>
        <begin position="35"/>
        <end position="57"/>
    </location>
</feature>
<dbReference type="PANTHER" id="PTHR28259:SF1">
    <property type="entry name" value="FLUORIDE EXPORT PROTEIN 1-RELATED"/>
    <property type="match status" value="1"/>
</dbReference>
<dbReference type="HAMAP" id="MF_00454">
    <property type="entry name" value="FluC"/>
    <property type="match status" value="1"/>
</dbReference>
<evidence type="ECO:0000256" key="7">
    <source>
        <dbReference type="ARBA" id="ARBA00023136"/>
    </source>
</evidence>
<reference evidence="12" key="2">
    <citation type="journal article" date="2021" name="PeerJ">
        <title>Extensive microbial diversity within the chicken gut microbiome revealed by metagenomics and culture.</title>
        <authorList>
            <person name="Gilroy R."/>
            <person name="Ravi A."/>
            <person name="Getino M."/>
            <person name="Pursley I."/>
            <person name="Horton D.L."/>
            <person name="Alikhan N.F."/>
            <person name="Baker D."/>
            <person name="Gharbi K."/>
            <person name="Hall N."/>
            <person name="Watson M."/>
            <person name="Adriaenssens E.M."/>
            <person name="Foster-Nyarko E."/>
            <person name="Jarju S."/>
            <person name="Secka A."/>
            <person name="Antonio M."/>
            <person name="Oren A."/>
            <person name="Chaudhuri R.R."/>
            <person name="La Ragione R."/>
            <person name="Hildebrand F."/>
            <person name="Pallen M.J."/>
        </authorList>
    </citation>
    <scope>NUCLEOTIDE SEQUENCE</scope>
    <source>
        <strain evidence="12">21143</strain>
    </source>
</reference>
<keyword evidence="4 11" id="KW-0812">Transmembrane</keyword>
<evidence type="ECO:0000256" key="10">
    <source>
        <dbReference type="ARBA" id="ARBA00035585"/>
    </source>
</evidence>
<keyword evidence="8 11" id="KW-0407">Ion channel</keyword>
<comment type="similarity">
    <text evidence="9 11">Belongs to the fluoride channel Fluc/FEX (TC 1.A.43) family.</text>
</comment>
<dbReference type="GO" id="GO:0140114">
    <property type="term" value="P:cellular detoxification of fluoride"/>
    <property type="evidence" value="ECO:0007669"/>
    <property type="project" value="UniProtKB-UniRule"/>
</dbReference>
<proteinExistence type="inferred from homology"/>
<keyword evidence="7 11" id="KW-0472">Membrane</keyword>
<evidence type="ECO:0000256" key="6">
    <source>
        <dbReference type="ARBA" id="ARBA00023065"/>
    </source>
</evidence>
<comment type="function">
    <text evidence="11">Fluoride-specific ion channel. Important for reducing fluoride concentration in the cell, thus reducing its toxicity.</text>
</comment>
<dbReference type="GO" id="GO:0005886">
    <property type="term" value="C:plasma membrane"/>
    <property type="evidence" value="ECO:0007669"/>
    <property type="project" value="UniProtKB-SubCell"/>
</dbReference>